<organism evidence="1 3">
    <name type="scientific">Porphyromonas crevioricanis</name>
    <dbReference type="NCBI Taxonomy" id="393921"/>
    <lineage>
        <taxon>Bacteria</taxon>
        <taxon>Pseudomonadati</taxon>
        <taxon>Bacteroidota</taxon>
        <taxon>Bacteroidia</taxon>
        <taxon>Bacteroidales</taxon>
        <taxon>Porphyromonadaceae</taxon>
        <taxon>Porphyromonas</taxon>
    </lineage>
</organism>
<evidence type="ECO:0000313" key="2">
    <source>
        <dbReference type="EMBL" id="SQH72603.1"/>
    </source>
</evidence>
<accession>A0A0A2FV04</accession>
<sequence>MPIYGDFDLFVTIVCRESFLSEKYGCNTVRTLFAQPQNDSLLGWGIQKELPLFIGTALSALTKNSRIKGLP</sequence>
<dbReference type="EMBL" id="JQJC01000014">
    <property type="protein sequence ID" value="KGN94956.1"/>
    <property type="molecule type" value="Genomic_DNA"/>
</dbReference>
<dbReference type="Proteomes" id="UP000030136">
    <property type="component" value="Unassembled WGS sequence"/>
</dbReference>
<reference evidence="2 4" key="2">
    <citation type="submission" date="2018-06" db="EMBL/GenBank/DDBJ databases">
        <authorList>
            <consortium name="Pathogen Informatics"/>
            <person name="Doyle S."/>
        </authorList>
    </citation>
    <scope>NUCLEOTIDE SEQUENCE [LARGE SCALE GENOMIC DNA]</scope>
    <source>
        <strain evidence="2 4">NCTC12858</strain>
    </source>
</reference>
<evidence type="ECO:0000313" key="1">
    <source>
        <dbReference type="EMBL" id="KGN94956.1"/>
    </source>
</evidence>
<dbReference type="KEGG" id="pcre:NCTC12858_00427"/>
<protein>
    <submittedName>
        <fullName evidence="1">Uncharacterized protein</fullName>
    </submittedName>
</protein>
<gene>
    <name evidence="1" type="ORF">HQ38_05415</name>
    <name evidence="2" type="ORF">NCTC12858_00427</name>
</gene>
<keyword evidence="4" id="KW-1185">Reference proteome</keyword>
<dbReference type="EMBL" id="LS483447">
    <property type="protein sequence ID" value="SQH72603.1"/>
    <property type="molecule type" value="Genomic_DNA"/>
</dbReference>
<reference evidence="1 3" key="1">
    <citation type="submission" date="2014-08" db="EMBL/GenBank/DDBJ databases">
        <title>Porphyromonas crevioricanis strain:COT-253_OH1447 Genome sequencing.</title>
        <authorList>
            <person name="Wallis C."/>
            <person name="Deusch O."/>
            <person name="O'Flynn C."/>
            <person name="Davis I."/>
            <person name="Jospin G."/>
            <person name="Darling A.E."/>
            <person name="Coil D.A."/>
            <person name="Alexiev A."/>
            <person name="Horsfall A."/>
            <person name="Kirkwood N."/>
            <person name="Harris S."/>
            <person name="Eisen J.A."/>
        </authorList>
    </citation>
    <scope>NUCLEOTIDE SEQUENCE [LARGE SCALE GENOMIC DNA]</scope>
    <source>
        <strain evidence="3">COT-253 OH1447</strain>
        <strain evidence="1">COT-253_OH1447</strain>
    </source>
</reference>
<evidence type="ECO:0000313" key="4">
    <source>
        <dbReference type="Proteomes" id="UP000249300"/>
    </source>
</evidence>
<evidence type="ECO:0000313" key="3">
    <source>
        <dbReference type="Proteomes" id="UP000030136"/>
    </source>
</evidence>
<name>A0A0A2FV04_9PORP</name>
<dbReference type="AlphaFoldDB" id="A0A0A2FV04"/>
<proteinExistence type="predicted"/>
<dbReference type="Proteomes" id="UP000249300">
    <property type="component" value="Chromosome 1"/>
</dbReference>